<protein>
    <recommendedName>
        <fullName evidence="5">GPI anchored serine-threonine rich protein</fullName>
    </recommendedName>
</protein>
<accession>A0ABR4G431</accession>
<evidence type="ECO:0000256" key="2">
    <source>
        <dbReference type="SAM" id="SignalP"/>
    </source>
</evidence>
<evidence type="ECO:0000313" key="4">
    <source>
        <dbReference type="Proteomes" id="UP001610563"/>
    </source>
</evidence>
<sequence length="190" mass="19885">MRTSVLVVSVMLGSATHALASSHKVFPLPIHHIKRQGPGNAWDPEETEICDPTWPICGNSDYCYNDAFDYTCCPGGEHVCPPGNYCLYNPYCCPDEYTNEQCAEELGITLPPTSTATSTSEPEPTSTSTSSTPVIPTTTTTPPSSSSSAVPPTQSPESPEFTGAANAKLTAGGAAAVALGWLGVFGNILV</sequence>
<evidence type="ECO:0008006" key="5">
    <source>
        <dbReference type="Google" id="ProtNLM"/>
    </source>
</evidence>
<proteinExistence type="predicted"/>
<feature type="signal peptide" evidence="2">
    <location>
        <begin position="1"/>
        <end position="20"/>
    </location>
</feature>
<gene>
    <name evidence="3" type="ORF">BJX66DRAFT_338509</name>
</gene>
<name>A0ABR4G431_9EURO</name>
<feature type="region of interest" description="Disordered" evidence="1">
    <location>
        <begin position="113"/>
        <end position="163"/>
    </location>
</feature>
<comment type="caution">
    <text evidence="3">The sequence shown here is derived from an EMBL/GenBank/DDBJ whole genome shotgun (WGS) entry which is preliminary data.</text>
</comment>
<evidence type="ECO:0000256" key="1">
    <source>
        <dbReference type="SAM" id="MobiDB-lite"/>
    </source>
</evidence>
<feature type="chain" id="PRO_5046185536" description="GPI anchored serine-threonine rich protein" evidence="2">
    <location>
        <begin position="21"/>
        <end position="190"/>
    </location>
</feature>
<dbReference type="EMBL" id="JBFTWV010000053">
    <property type="protein sequence ID" value="KAL2793778.1"/>
    <property type="molecule type" value="Genomic_DNA"/>
</dbReference>
<keyword evidence="4" id="KW-1185">Reference proteome</keyword>
<dbReference type="Proteomes" id="UP001610563">
    <property type="component" value="Unassembled WGS sequence"/>
</dbReference>
<keyword evidence="2" id="KW-0732">Signal</keyword>
<evidence type="ECO:0000313" key="3">
    <source>
        <dbReference type="EMBL" id="KAL2793778.1"/>
    </source>
</evidence>
<feature type="compositionally biased region" description="Low complexity" evidence="1">
    <location>
        <begin position="113"/>
        <end position="156"/>
    </location>
</feature>
<reference evidence="3 4" key="1">
    <citation type="submission" date="2024-07" db="EMBL/GenBank/DDBJ databases">
        <title>Section-level genome sequencing and comparative genomics of Aspergillus sections Usti and Cavernicolus.</title>
        <authorList>
            <consortium name="Lawrence Berkeley National Laboratory"/>
            <person name="Nybo J.L."/>
            <person name="Vesth T.C."/>
            <person name="Theobald S."/>
            <person name="Frisvad J.C."/>
            <person name="Larsen T.O."/>
            <person name="Kjaerboelling I."/>
            <person name="Rothschild-Mancinelli K."/>
            <person name="Lyhne E.K."/>
            <person name="Kogle M.E."/>
            <person name="Barry K."/>
            <person name="Clum A."/>
            <person name="Na H."/>
            <person name="Ledsgaard L."/>
            <person name="Lin J."/>
            <person name="Lipzen A."/>
            <person name="Kuo A."/>
            <person name="Riley R."/>
            <person name="Mondo S."/>
            <person name="Labutti K."/>
            <person name="Haridas S."/>
            <person name="Pangalinan J."/>
            <person name="Salamov A.A."/>
            <person name="Simmons B.A."/>
            <person name="Magnuson J.K."/>
            <person name="Chen J."/>
            <person name="Drula E."/>
            <person name="Henrissat B."/>
            <person name="Wiebenga A."/>
            <person name="Lubbers R.J."/>
            <person name="Gomes A.C."/>
            <person name="Makela M.R."/>
            <person name="Stajich J."/>
            <person name="Grigoriev I.V."/>
            <person name="Mortensen U.H."/>
            <person name="De Vries R.P."/>
            <person name="Baker S.E."/>
            <person name="Andersen M.R."/>
        </authorList>
    </citation>
    <scope>NUCLEOTIDE SEQUENCE [LARGE SCALE GENOMIC DNA]</scope>
    <source>
        <strain evidence="3 4">CBS 209.92</strain>
    </source>
</reference>
<organism evidence="3 4">
    <name type="scientific">Aspergillus keveii</name>
    <dbReference type="NCBI Taxonomy" id="714993"/>
    <lineage>
        <taxon>Eukaryota</taxon>
        <taxon>Fungi</taxon>
        <taxon>Dikarya</taxon>
        <taxon>Ascomycota</taxon>
        <taxon>Pezizomycotina</taxon>
        <taxon>Eurotiomycetes</taxon>
        <taxon>Eurotiomycetidae</taxon>
        <taxon>Eurotiales</taxon>
        <taxon>Aspergillaceae</taxon>
        <taxon>Aspergillus</taxon>
        <taxon>Aspergillus subgen. Nidulantes</taxon>
    </lineage>
</organism>